<dbReference type="Proteomes" id="UP001373714">
    <property type="component" value="Unassembled WGS sequence"/>
</dbReference>
<proteinExistence type="predicted"/>
<reference evidence="2 3" key="1">
    <citation type="submission" date="2019-10" db="EMBL/GenBank/DDBJ databases">
        <authorList>
            <person name="Palmer J.M."/>
        </authorList>
    </citation>
    <scope>NUCLEOTIDE SEQUENCE [LARGE SCALE GENOMIC DNA]</scope>
    <source>
        <strain evidence="2 3">TWF730</strain>
    </source>
</reference>
<accession>A0AAV9UNE2</accession>
<gene>
    <name evidence="2" type="ORF">TWF730_011198</name>
</gene>
<protein>
    <submittedName>
        <fullName evidence="2">Uncharacterized protein</fullName>
    </submittedName>
</protein>
<comment type="caution">
    <text evidence="2">The sequence shown here is derived from an EMBL/GenBank/DDBJ whole genome shotgun (WGS) entry which is preliminary data.</text>
</comment>
<dbReference type="AlphaFoldDB" id="A0AAV9UNE2"/>
<keyword evidence="1" id="KW-0732">Signal</keyword>
<evidence type="ECO:0000313" key="3">
    <source>
        <dbReference type="Proteomes" id="UP001373714"/>
    </source>
</evidence>
<sequence length="277" mass="30918">MKFTPLYYFVLVSRALAATLPPPSASLTQTENLPTDTAEPIPFNYEIKPGDLNRYLHPDATYTDEHIDCADGQPILSGETVIGCFFINEEEDVDRAIEAITIAKNLTNENPEALPPTPQLYGPENHSQLQKRGPWALYPPYCFGAGVYSNLEPDFRETSDAVCASMHAFGGRNMASASWTIRRRGGNLGLIMYATGTSWPIQHDYFFRNIGKDNWVYTNFRTDQACFIFINHIVQGACRGGNPDSQGGWADGYDYYYGASRTYRIGVDPNRDGQPNS</sequence>
<evidence type="ECO:0000313" key="2">
    <source>
        <dbReference type="EMBL" id="KAK6343607.1"/>
    </source>
</evidence>
<feature type="signal peptide" evidence="1">
    <location>
        <begin position="1"/>
        <end position="17"/>
    </location>
</feature>
<dbReference type="EMBL" id="JAVHNS010000009">
    <property type="protein sequence ID" value="KAK6343607.1"/>
    <property type="molecule type" value="Genomic_DNA"/>
</dbReference>
<organism evidence="2 3">
    <name type="scientific">Orbilia blumenaviensis</name>
    <dbReference type="NCBI Taxonomy" id="1796055"/>
    <lineage>
        <taxon>Eukaryota</taxon>
        <taxon>Fungi</taxon>
        <taxon>Dikarya</taxon>
        <taxon>Ascomycota</taxon>
        <taxon>Pezizomycotina</taxon>
        <taxon>Orbiliomycetes</taxon>
        <taxon>Orbiliales</taxon>
        <taxon>Orbiliaceae</taxon>
        <taxon>Orbilia</taxon>
    </lineage>
</organism>
<feature type="chain" id="PRO_5043328753" evidence="1">
    <location>
        <begin position="18"/>
        <end position="277"/>
    </location>
</feature>
<keyword evidence="3" id="KW-1185">Reference proteome</keyword>
<name>A0AAV9UNE2_9PEZI</name>
<evidence type="ECO:0000256" key="1">
    <source>
        <dbReference type="SAM" id="SignalP"/>
    </source>
</evidence>